<sequence length="46" mass="5583">MIETKGCNCEVAIQQQEENDKRWQAWLIKFESMKQELQRNQQQKVS</sequence>
<evidence type="ECO:0000313" key="1">
    <source>
        <dbReference type="EMBL" id="PGO58650.1"/>
    </source>
</evidence>
<accession>A0A9X7GM01</accession>
<dbReference type="AlphaFoldDB" id="A0A9X7GM01"/>
<comment type="caution">
    <text evidence="1">The sequence shown here is derived from an EMBL/GenBank/DDBJ whole genome shotgun (WGS) entry which is preliminary data.</text>
</comment>
<protein>
    <submittedName>
        <fullName evidence="1">Uncharacterized protein</fullName>
    </submittedName>
</protein>
<dbReference type="EMBL" id="NUIQ01000381">
    <property type="protein sequence ID" value="PGO58650.1"/>
    <property type="molecule type" value="Genomic_DNA"/>
</dbReference>
<name>A0A9X7GM01_BACCE</name>
<evidence type="ECO:0000313" key="2">
    <source>
        <dbReference type="Proteomes" id="UP000223834"/>
    </source>
</evidence>
<proteinExistence type="predicted"/>
<dbReference type="Proteomes" id="UP000223834">
    <property type="component" value="Unassembled WGS sequence"/>
</dbReference>
<reference evidence="1 2" key="1">
    <citation type="submission" date="2017-09" db="EMBL/GenBank/DDBJ databases">
        <title>Large-scale bioinformatics analysis of Bacillus genomes uncovers conserved roles of natural products in bacterial physiology.</title>
        <authorList>
            <consortium name="Agbiome Team Llc"/>
            <person name="Bleich R.M."/>
            <person name="Grubbs K.J."/>
            <person name="Santa Maria K.C."/>
            <person name="Allen S.E."/>
            <person name="Farag S."/>
            <person name="Shank E.A."/>
            <person name="Bowers A."/>
        </authorList>
    </citation>
    <scope>NUCLEOTIDE SEQUENCE [LARGE SCALE GENOMIC DNA]</scope>
    <source>
        <strain evidence="1 2">AFS049141</strain>
    </source>
</reference>
<organism evidence="1 2">
    <name type="scientific">Bacillus cereus</name>
    <dbReference type="NCBI Taxonomy" id="1396"/>
    <lineage>
        <taxon>Bacteria</taxon>
        <taxon>Bacillati</taxon>
        <taxon>Bacillota</taxon>
        <taxon>Bacilli</taxon>
        <taxon>Bacillales</taxon>
        <taxon>Bacillaceae</taxon>
        <taxon>Bacillus</taxon>
        <taxon>Bacillus cereus group</taxon>
    </lineage>
</organism>
<gene>
    <name evidence="1" type="ORF">CN980_30780</name>
</gene>